<dbReference type="EMBL" id="RZGR01000014">
    <property type="protein sequence ID" value="RUQ88201.1"/>
    <property type="molecule type" value="Genomic_DNA"/>
</dbReference>
<comment type="caution">
    <text evidence="3">The sequence shown here is derived from an EMBL/GenBank/DDBJ whole genome shotgun (WGS) entry which is preliminary data.</text>
</comment>
<protein>
    <submittedName>
        <fullName evidence="3">Uncharacterized protein</fullName>
    </submittedName>
</protein>
<evidence type="ECO:0000313" key="4">
    <source>
        <dbReference type="Proteomes" id="UP000288012"/>
    </source>
</evidence>
<dbReference type="Proteomes" id="UP000288012">
    <property type="component" value="Unassembled WGS sequence"/>
</dbReference>
<dbReference type="AlphaFoldDB" id="A0A433JJQ5"/>
<sequence length="202" mass="22644">MKGVMRFLLLFPVTSLVGLAIGAIAFLVFTLLYIPLVLVATLSLASKITEKIMHHYFPERVEYYNVPREQIQRDERKQTAIRFTLLPIISLLIAPPIAFLMPILIVALPVFLAGAVAITLAYKPFKQESPAELQHIPRPRNETNLGASYHAMNNSFGSSTSSSLIMDEEDTPHFSSPLQRRVSSNNDTQQDELNSYNNNNSI</sequence>
<evidence type="ECO:0000313" key="3">
    <source>
        <dbReference type="EMBL" id="RUQ88201.1"/>
    </source>
</evidence>
<keyword evidence="2" id="KW-0812">Transmembrane</keyword>
<accession>A0A433JJQ5</accession>
<dbReference type="RefSeq" id="WP_126954943.1">
    <property type="nucleotide sequence ID" value="NZ_RZGR01000014.1"/>
</dbReference>
<organism evidence="3 4">
    <name type="scientific">Legionella septentrionalis</name>
    <dbReference type="NCBI Taxonomy" id="2498109"/>
    <lineage>
        <taxon>Bacteria</taxon>
        <taxon>Pseudomonadati</taxon>
        <taxon>Pseudomonadota</taxon>
        <taxon>Gammaproteobacteria</taxon>
        <taxon>Legionellales</taxon>
        <taxon>Legionellaceae</taxon>
        <taxon>Legionella</taxon>
    </lineage>
</organism>
<feature type="region of interest" description="Disordered" evidence="1">
    <location>
        <begin position="132"/>
        <end position="202"/>
    </location>
</feature>
<keyword evidence="4" id="KW-1185">Reference proteome</keyword>
<evidence type="ECO:0000256" key="2">
    <source>
        <dbReference type="SAM" id="Phobius"/>
    </source>
</evidence>
<keyword evidence="2" id="KW-1133">Transmembrane helix</keyword>
<feature type="transmembrane region" description="Helical" evidence="2">
    <location>
        <begin position="103"/>
        <end position="122"/>
    </location>
</feature>
<evidence type="ECO:0000256" key="1">
    <source>
        <dbReference type="SAM" id="MobiDB-lite"/>
    </source>
</evidence>
<gene>
    <name evidence="3" type="ORF">EKM59_05875</name>
</gene>
<reference evidence="3 4" key="1">
    <citation type="submission" date="2018-12" db="EMBL/GenBank/DDBJ databases">
        <title>Legionella sp,whole genome shotgun sequence.</title>
        <authorList>
            <person name="Wu H."/>
        </authorList>
    </citation>
    <scope>NUCLEOTIDE SEQUENCE [LARGE SCALE GENOMIC DNA]</scope>
    <source>
        <strain evidence="4">km714</strain>
    </source>
</reference>
<feature type="compositionally biased region" description="Polar residues" evidence="1">
    <location>
        <begin position="173"/>
        <end position="202"/>
    </location>
</feature>
<name>A0A433JJQ5_9GAMM</name>
<keyword evidence="2" id="KW-0472">Membrane</keyword>
<feature type="compositionally biased region" description="Polar residues" evidence="1">
    <location>
        <begin position="142"/>
        <end position="154"/>
    </location>
</feature>
<proteinExistence type="predicted"/>